<protein>
    <recommendedName>
        <fullName evidence="3">Lipoprotein</fullName>
    </recommendedName>
</protein>
<dbReference type="EMBL" id="PNGJ01000012">
    <property type="protein sequence ID" value="PMC22933.1"/>
    <property type="molecule type" value="Genomic_DNA"/>
</dbReference>
<sequence length="177" mass="20992">MWYKCFAVIILFSLFACTGKQTEQNLKSIRIEKKWAKDCNQNSKIHILASNAQLINGKRVLTSNQKYKKMTEDCINDVETLIIKYLDKKDNNHYFDKQNNVLNCYFRQYLCYEDNTHFFVFVNLYAYRITRYEENTTNAFASNPLVDVINPLNGNNKDYKMFIVNLSEKSIHCFTKE</sequence>
<dbReference type="Proteomes" id="UP000235564">
    <property type="component" value="Unassembled WGS sequence"/>
</dbReference>
<reference evidence="1 2" key="1">
    <citation type="submission" date="2017-09" db="EMBL/GenBank/DDBJ databases">
        <title>Bacterial strain isolated from the female urinary microbiota.</title>
        <authorList>
            <person name="Thomas-White K."/>
            <person name="Kumar N."/>
            <person name="Forster S."/>
            <person name="Putonti C."/>
            <person name="Lawley T."/>
            <person name="Wolfe A.J."/>
        </authorList>
    </citation>
    <scope>NUCLEOTIDE SEQUENCE [LARGE SCALE GENOMIC DNA]</scope>
    <source>
        <strain evidence="1 2">UMB0536</strain>
    </source>
</reference>
<organism evidence="1 2">
    <name type="scientific">Hoylesella buccalis</name>
    <dbReference type="NCBI Taxonomy" id="28127"/>
    <lineage>
        <taxon>Bacteria</taxon>
        <taxon>Pseudomonadati</taxon>
        <taxon>Bacteroidota</taxon>
        <taxon>Bacteroidia</taxon>
        <taxon>Bacteroidales</taxon>
        <taxon>Prevotellaceae</taxon>
        <taxon>Hoylesella</taxon>
    </lineage>
</organism>
<gene>
    <name evidence="1" type="ORF">CJ231_11730</name>
</gene>
<evidence type="ECO:0000313" key="2">
    <source>
        <dbReference type="Proteomes" id="UP000235564"/>
    </source>
</evidence>
<name>A0A2N6QN84_9BACT</name>
<dbReference type="RefSeq" id="WP_102698105.1">
    <property type="nucleotide sequence ID" value="NZ_PNGJ01000012.1"/>
</dbReference>
<proteinExistence type="predicted"/>
<accession>A0A2N6QN84</accession>
<evidence type="ECO:0000313" key="1">
    <source>
        <dbReference type="EMBL" id="PMC22933.1"/>
    </source>
</evidence>
<evidence type="ECO:0008006" key="3">
    <source>
        <dbReference type="Google" id="ProtNLM"/>
    </source>
</evidence>
<dbReference type="PROSITE" id="PS51257">
    <property type="entry name" value="PROKAR_LIPOPROTEIN"/>
    <property type="match status" value="1"/>
</dbReference>
<dbReference type="AlphaFoldDB" id="A0A2N6QN84"/>
<comment type="caution">
    <text evidence="1">The sequence shown here is derived from an EMBL/GenBank/DDBJ whole genome shotgun (WGS) entry which is preliminary data.</text>
</comment>